<accession>A0A485BHG1</accession>
<evidence type="ECO:0000313" key="5">
    <source>
        <dbReference type="EMBL" id="VFS71656.1"/>
    </source>
</evidence>
<dbReference type="Proteomes" id="UP000345637">
    <property type="component" value="Unassembled WGS sequence"/>
</dbReference>
<gene>
    <name evidence="5" type="primary">ilvA_2</name>
    <name evidence="5" type="ORF">NCTC12998_04152</name>
</gene>
<feature type="domain" description="Tryptophan synthase beta chain-like PALP" evidence="4">
    <location>
        <begin position="1"/>
        <end position="58"/>
    </location>
</feature>
<dbReference type="GO" id="GO:0006565">
    <property type="term" value="P:L-serine catabolic process"/>
    <property type="evidence" value="ECO:0007669"/>
    <property type="project" value="TreeGrafter"/>
</dbReference>
<dbReference type="SUPFAM" id="SSF53686">
    <property type="entry name" value="Tryptophan synthase beta subunit-like PLP-dependent enzymes"/>
    <property type="match status" value="1"/>
</dbReference>
<dbReference type="PANTHER" id="PTHR48078">
    <property type="entry name" value="THREONINE DEHYDRATASE, MITOCHONDRIAL-RELATED"/>
    <property type="match status" value="1"/>
</dbReference>
<proteinExistence type="predicted"/>
<name>A0A485BHG1_RAOPL</name>
<sequence length="87" mass="9694">MPVATADIKVDAVRNFGGEVLLHGANFDEAKAKAIELAQQQNFTWVPPFDHPMVIAGRARWRWSCYSRMHTWTACLSRLAAVGLPQA</sequence>
<dbReference type="InterPro" id="IPR036052">
    <property type="entry name" value="TrpB-like_PALP_sf"/>
</dbReference>
<dbReference type="InterPro" id="IPR001926">
    <property type="entry name" value="TrpB-like_PALP"/>
</dbReference>
<comment type="cofactor">
    <cofactor evidence="1">
        <name>pyridoxal 5'-phosphate</name>
        <dbReference type="ChEBI" id="CHEBI:597326"/>
    </cofactor>
</comment>
<reference evidence="5 6" key="1">
    <citation type="submission" date="2019-03" db="EMBL/GenBank/DDBJ databases">
        <authorList>
            <consortium name="Pathogen Informatics"/>
        </authorList>
    </citation>
    <scope>NUCLEOTIDE SEQUENCE [LARGE SCALE GENOMIC DNA]</scope>
    <source>
        <strain evidence="5 6">NCTC12998</strain>
    </source>
</reference>
<dbReference type="GO" id="GO:0004794">
    <property type="term" value="F:threonine deaminase activity"/>
    <property type="evidence" value="ECO:0007669"/>
    <property type="project" value="UniProtKB-EC"/>
</dbReference>
<evidence type="ECO:0000313" key="6">
    <source>
        <dbReference type="Proteomes" id="UP000345637"/>
    </source>
</evidence>
<dbReference type="GO" id="GO:0006567">
    <property type="term" value="P:L-threonine catabolic process"/>
    <property type="evidence" value="ECO:0007669"/>
    <property type="project" value="TreeGrafter"/>
</dbReference>
<evidence type="ECO:0000256" key="1">
    <source>
        <dbReference type="ARBA" id="ARBA00001933"/>
    </source>
</evidence>
<dbReference type="PANTHER" id="PTHR48078:SF11">
    <property type="entry name" value="THREONINE DEHYDRATASE, MITOCHONDRIAL"/>
    <property type="match status" value="1"/>
</dbReference>
<keyword evidence="3 5" id="KW-0456">Lyase</keyword>
<dbReference type="Pfam" id="PF00291">
    <property type="entry name" value="PALP"/>
    <property type="match status" value="1"/>
</dbReference>
<protein>
    <submittedName>
        <fullName evidence="5">L-threonine dehydratase biosynthetic IlvA</fullName>
        <ecNumber evidence="5">4.3.1.19</ecNumber>
    </submittedName>
</protein>
<dbReference type="EMBL" id="CAADJE010000024">
    <property type="protein sequence ID" value="VFS71656.1"/>
    <property type="molecule type" value="Genomic_DNA"/>
</dbReference>
<evidence type="ECO:0000256" key="2">
    <source>
        <dbReference type="ARBA" id="ARBA00022898"/>
    </source>
</evidence>
<keyword evidence="2" id="KW-0663">Pyridoxal phosphate</keyword>
<evidence type="ECO:0000259" key="4">
    <source>
        <dbReference type="Pfam" id="PF00291"/>
    </source>
</evidence>
<dbReference type="InterPro" id="IPR050147">
    <property type="entry name" value="Ser/Thr_Dehydratase"/>
</dbReference>
<dbReference type="EC" id="4.3.1.19" evidence="5"/>
<dbReference type="GO" id="GO:0009097">
    <property type="term" value="P:isoleucine biosynthetic process"/>
    <property type="evidence" value="ECO:0007669"/>
    <property type="project" value="TreeGrafter"/>
</dbReference>
<dbReference type="GO" id="GO:0003941">
    <property type="term" value="F:L-serine ammonia-lyase activity"/>
    <property type="evidence" value="ECO:0007669"/>
    <property type="project" value="TreeGrafter"/>
</dbReference>
<dbReference type="Gene3D" id="3.40.50.1100">
    <property type="match status" value="2"/>
</dbReference>
<dbReference type="AlphaFoldDB" id="A0A485BHG1"/>
<organism evidence="5 6">
    <name type="scientific">Raoultella planticola</name>
    <name type="common">Klebsiella planticola</name>
    <dbReference type="NCBI Taxonomy" id="575"/>
    <lineage>
        <taxon>Bacteria</taxon>
        <taxon>Pseudomonadati</taxon>
        <taxon>Pseudomonadota</taxon>
        <taxon>Gammaproteobacteria</taxon>
        <taxon>Enterobacterales</taxon>
        <taxon>Enterobacteriaceae</taxon>
        <taxon>Klebsiella/Raoultella group</taxon>
        <taxon>Raoultella</taxon>
    </lineage>
</organism>
<evidence type="ECO:0000256" key="3">
    <source>
        <dbReference type="ARBA" id="ARBA00023239"/>
    </source>
</evidence>